<dbReference type="RefSeq" id="WP_021817334.1">
    <property type="nucleotide sequence ID" value="NZ_AVBC01000014.1"/>
</dbReference>
<comment type="caution">
    <text evidence="2">The sequence shown here is derived from an EMBL/GenBank/DDBJ whole genome shotgun (WGS) entry which is preliminary data.</text>
</comment>
<sequence length="161" mass="18380">MSQRIVSPCVGLCSTTVGDSVCRGCQRHDVEIHDWMTMSSEQRECRIQELDAMRVEVATRFLCVVDAQCLEDQLKRYRVRFRDAQPALSRVVELLRVGRDRIQDLSRYGIALEPSAPDDPQQLYVALGQALAEAGERRRRGEPDARSCERLEDERLEDSAI</sequence>
<dbReference type="Proteomes" id="UP000019113">
    <property type="component" value="Unassembled WGS sequence"/>
</dbReference>
<protein>
    <recommendedName>
        <fullName evidence="4">Fe-S protein</fullName>
    </recommendedName>
</protein>
<organism evidence="2 3">
    <name type="scientific">Halomonas huangheensis</name>
    <dbReference type="NCBI Taxonomy" id="1178482"/>
    <lineage>
        <taxon>Bacteria</taxon>
        <taxon>Pseudomonadati</taxon>
        <taxon>Pseudomonadota</taxon>
        <taxon>Gammaproteobacteria</taxon>
        <taxon>Oceanospirillales</taxon>
        <taxon>Halomonadaceae</taxon>
        <taxon>Halomonas</taxon>
    </lineage>
</organism>
<dbReference type="eggNOG" id="COG3313">
    <property type="taxonomic scope" value="Bacteria"/>
</dbReference>
<evidence type="ECO:0000313" key="2">
    <source>
        <dbReference type="EMBL" id="ERL52710.1"/>
    </source>
</evidence>
<keyword evidence="3" id="KW-1185">Reference proteome</keyword>
<evidence type="ECO:0008006" key="4">
    <source>
        <dbReference type="Google" id="ProtNLM"/>
    </source>
</evidence>
<dbReference type="InterPro" id="IPR010710">
    <property type="entry name" value="DUF1289"/>
</dbReference>
<reference evidence="2 3" key="1">
    <citation type="submission" date="2013-08" db="EMBL/GenBank/DDBJ databases">
        <title>draft genome of Halomonas huanghegensis, strain BJGMM-B45T.</title>
        <authorList>
            <person name="Miao C."/>
            <person name="Wan Y."/>
            <person name="Jin W."/>
        </authorList>
    </citation>
    <scope>NUCLEOTIDE SEQUENCE [LARGE SCALE GENOMIC DNA]</scope>
    <source>
        <strain evidence="2 3">BJGMM-B45</strain>
    </source>
</reference>
<name>W1NCP4_9GAMM</name>
<dbReference type="EMBL" id="AVBC01000014">
    <property type="protein sequence ID" value="ERL52710.1"/>
    <property type="molecule type" value="Genomic_DNA"/>
</dbReference>
<dbReference type="AlphaFoldDB" id="W1NCP4"/>
<dbReference type="OrthoDB" id="5296987at2"/>
<evidence type="ECO:0000313" key="3">
    <source>
        <dbReference type="Proteomes" id="UP000019113"/>
    </source>
</evidence>
<evidence type="ECO:0000256" key="1">
    <source>
        <dbReference type="SAM" id="MobiDB-lite"/>
    </source>
</evidence>
<proteinExistence type="predicted"/>
<feature type="region of interest" description="Disordered" evidence="1">
    <location>
        <begin position="135"/>
        <end position="161"/>
    </location>
</feature>
<dbReference type="PATRIC" id="fig|1178482.3.peg.385"/>
<dbReference type="PANTHER" id="PTHR35175:SF1">
    <property type="entry name" value="OXIDOREDUCTASE"/>
    <property type="match status" value="1"/>
</dbReference>
<accession>W1NCP4</accession>
<dbReference type="Pfam" id="PF06945">
    <property type="entry name" value="DUF1289"/>
    <property type="match status" value="1"/>
</dbReference>
<gene>
    <name evidence="2" type="ORF">BJB45_15635</name>
</gene>
<feature type="compositionally biased region" description="Basic and acidic residues" evidence="1">
    <location>
        <begin position="135"/>
        <end position="153"/>
    </location>
</feature>
<dbReference type="PANTHER" id="PTHR35175">
    <property type="entry name" value="DUF1289 DOMAIN-CONTAINING PROTEIN"/>
    <property type="match status" value="1"/>
</dbReference>